<name>A0A8I6Y8C7_HORVV</name>
<dbReference type="InterPro" id="IPR052929">
    <property type="entry name" value="RNase_H-like_EbsB-rel"/>
</dbReference>
<dbReference type="GO" id="GO:0003676">
    <property type="term" value="F:nucleic acid binding"/>
    <property type="evidence" value="ECO:0007669"/>
    <property type="project" value="InterPro"/>
</dbReference>
<evidence type="ECO:0000313" key="2">
    <source>
        <dbReference type="EnsemblPlants" id="HORVU.MOREX.r3.5HG0471720.1.CDS1"/>
    </source>
</evidence>
<sequence>MACKQALQVAVDRNFHHIHVELDSKEVVRQINQTSNNLSALGHWVREIKELLQSRLEAKVTWVRRSGNGAVHKLAKVGVCDNRSQIWVGVPPDFLLSVISDEIPSAV</sequence>
<dbReference type="Gramene" id="HORVU.MOREX.r3.5HG0471720.1">
    <property type="protein sequence ID" value="HORVU.MOREX.r3.5HG0471720.1.CDS1"/>
    <property type="gene ID" value="HORVU.MOREX.r3.5HG0471720"/>
</dbReference>
<dbReference type="Gramene" id="HORVU.MOREX.r2.5HG0390670.1">
    <property type="protein sequence ID" value="HORVU.MOREX.r2.5HG0390670.1.CDS.1"/>
    <property type="gene ID" value="HORVU.MOREX.r2.5HG0390670"/>
</dbReference>
<dbReference type="PANTHER" id="PTHR47074">
    <property type="entry name" value="BNAC02G40300D PROTEIN"/>
    <property type="match status" value="1"/>
</dbReference>
<dbReference type="Pfam" id="PF13456">
    <property type="entry name" value="RVT_3"/>
    <property type="match status" value="1"/>
</dbReference>
<organism evidence="2 3">
    <name type="scientific">Hordeum vulgare subsp. vulgare</name>
    <name type="common">Domesticated barley</name>
    <dbReference type="NCBI Taxonomy" id="112509"/>
    <lineage>
        <taxon>Eukaryota</taxon>
        <taxon>Viridiplantae</taxon>
        <taxon>Streptophyta</taxon>
        <taxon>Embryophyta</taxon>
        <taxon>Tracheophyta</taxon>
        <taxon>Spermatophyta</taxon>
        <taxon>Magnoliopsida</taxon>
        <taxon>Liliopsida</taxon>
        <taxon>Poales</taxon>
        <taxon>Poaceae</taxon>
        <taxon>BOP clade</taxon>
        <taxon>Pooideae</taxon>
        <taxon>Triticodae</taxon>
        <taxon>Triticeae</taxon>
        <taxon>Hordeinae</taxon>
        <taxon>Hordeum</taxon>
    </lineage>
</organism>
<dbReference type="PANTHER" id="PTHR47074:SF73">
    <property type="entry name" value="OS04G0448401 PROTEIN"/>
    <property type="match status" value="1"/>
</dbReference>
<dbReference type="InterPro" id="IPR012337">
    <property type="entry name" value="RNaseH-like_sf"/>
</dbReference>
<dbReference type="AlphaFoldDB" id="A0A8I6Y8C7"/>
<evidence type="ECO:0000259" key="1">
    <source>
        <dbReference type="Pfam" id="PF13456"/>
    </source>
</evidence>
<protein>
    <recommendedName>
        <fullName evidence="1">RNase H type-1 domain-containing protein</fullName>
    </recommendedName>
</protein>
<dbReference type="SMR" id="A0A8I6Y8C7"/>
<dbReference type="GO" id="GO:0004523">
    <property type="term" value="F:RNA-DNA hybrid ribonuclease activity"/>
    <property type="evidence" value="ECO:0007669"/>
    <property type="project" value="InterPro"/>
</dbReference>
<dbReference type="InterPro" id="IPR002156">
    <property type="entry name" value="RNaseH_domain"/>
</dbReference>
<dbReference type="EnsemblPlants" id="HORVU.MOREX.r3.5HG0471720.1">
    <property type="protein sequence ID" value="HORVU.MOREX.r3.5HG0471720.1.CDS1"/>
    <property type="gene ID" value="HORVU.MOREX.r3.5HG0471720"/>
</dbReference>
<accession>A0A8I6Y8C7</accession>
<evidence type="ECO:0000313" key="3">
    <source>
        <dbReference type="Proteomes" id="UP000011116"/>
    </source>
</evidence>
<reference evidence="2" key="3">
    <citation type="submission" date="2022-01" db="UniProtKB">
        <authorList>
            <consortium name="EnsemblPlants"/>
        </authorList>
    </citation>
    <scope>IDENTIFICATION</scope>
    <source>
        <strain evidence="2">subsp. vulgare</strain>
    </source>
</reference>
<feature type="domain" description="RNase H type-1" evidence="1">
    <location>
        <begin position="2"/>
        <end position="76"/>
    </location>
</feature>
<dbReference type="Proteomes" id="UP000011116">
    <property type="component" value="Chromosome 5H"/>
</dbReference>
<dbReference type="SUPFAM" id="SSF53098">
    <property type="entry name" value="Ribonuclease H-like"/>
    <property type="match status" value="1"/>
</dbReference>
<dbReference type="Gene3D" id="3.30.420.10">
    <property type="entry name" value="Ribonuclease H-like superfamily/Ribonuclease H"/>
    <property type="match status" value="1"/>
</dbReference>
<dbReference type="InterPro" id="IPR044730">
    <property type="entry name" value="RNase_H-like_dom_plant"/>
</dbReference>
<proteinExistence type="predicted"/>
<reference evidence="3" key="1">
    <citation type="journal article" date="2012" name="Nature">
        <title>A physical, genetic and functional sequence assembly of the barley genome.</title>
        <authorList>
            <consortium name="The International Barley Genome Sequencing Consortium"/>
            <person name="Mayer K.F."/>
            <person name="Waugh R."/>
            <person name="Brown J.W."/>
            <person name="Schulman A."/>
            <person name="Langridge P."/>
            <person name="Platzer M."/>
            <person name="Fincher G.B."/>
            <person name="Muehlbauer G.J."/>
            <person name="Sato K."/>
            <person name="Close T.J."/>
            <person name="Wise R.P."/>
            <person name="Stein N."/>
        </authorList>
    </citation>
    <scope>NUCLEOTIDE SEQUENCE [LARGE SCALE GENOMIC DNA]</scope>
    <source>
        <strain evidence="3">cv. Morex</strain>
    </source>
</reference>
<dbReference type="CDD" id="cd06222">
    <property type="entry name" value="RNase_H_like"/>
    <property type="match status" value="1"/>
</dbReference>
<dbReference type="InterPro" id="IPR036397">
    <property type="entry name" value="RNaseH_sf"/>
</dbReference>
<keyword evidence="3" id="KW-1185">Reference proteome</keyword>
<reference evidence="2" key="2">
    <citation type="submission" date="2020-10" db="EMBL/GenBank/DDBJ databases">
        <authorList>
            <person name="Scholz U."/>
            <person name="Mascher M."/>
            <person name="Fiebig A."/>
        </authorList>
    </citation>
    <scope>NUCLEOTIDE SEQUENCE [LARGE SCALE GENOMIC DNA]</scope>
    <source>
        <strain evidence="2">cv. Morex</strain>
    </source>
</reference>